<accession>A0A099YCP4</accession>
<dbReference type="AlphaFoldDB" id="A0A099YCP4"/>
<evidence type="ECO:0000313" key="2">
    <source>
        <dbReference type="Proteomes" id="UP000030001"/>
    </source>
</evidence>
<comment type="caution">
    <text evidence="1">The sequence shown here is derived from an EMBL/GenBank/DDBJ whole genome shotgun (WGS) entry which is preliminary data.</text>
</comment>
<organism evidence="1 2">
    <name type="scientific">Limosilactobacillus mucosae</name>
    <name type="common">Lactobacillus mucosae</name>
    <dbReference type="NCBI Taxonomy" id="97478"/>
    <lineage>
        <taxon>Bacteria</taxon>
        <taxon>Bacillati</taxon>
        <taxon>Bacillota</taxon>
        <taxon>Bacilli</taxon>
        <taxon>Lactobacillales</taxon>
        <taxon>Lactobacillaceae</taxon>
        <taxon>Limosilactobacillus</taxon>
    </lineage>
</organism>
<dbReference type="EMBL" id="JROC01000027">
    <property type="protein sequence ID" value="KGL67177.1"/>
    <property type="molecule type" value="Genomic_DNA"/>
</dbReference>
<protein>
    <submittedName>
        <fullName evidence="1">Uncharacterized protein</fullName>
    </submittedName>
</protein>
<reference evidence="1 2" key="1">
    <citation type="submission" date="2014-09" db="EMBL/GenBank/DDBJ databases">
        <title>Lactobacillus mucosae CRL573 Genome Sequencing.</title>
        <authorList>
            <person name="Bleckwedel J."/>
            <person name="Teran L.C."/>
            <person name="Bonacina J."/>
            <person name="Saavedra L."/>
            <person name="Mozzi F.B."/>
            <person name="Raya R.R."/>
        </authorList>
    </citation>
    <scope>NUCLEOTIDE SEQUENCE [LARGE SCALE GENOMIC DNA]</scope>
    <source>
        <strain evidence="1 2">CRL573</strain>
    </source>
</reference>
<dbReference type="Proteomes" id="UP000030001">
    <property type="component" value="Unassembled WGS sequence"/>
</dbReference>
<sequence>MIHQFAKKKFCEVWKEQTGQGMSTATLARQKAWAKENYPDWALVFLLNGLVDIDEYQEMLKAMSVWKRANPVGRITKGRRQA</sequence>
<proteinExistence type="predicted"/>
<name>A0A099YCP4_LIMMU</name>
<gene>
    <name evidence="1" type="ORF">LX03_03440</name>
</gene>
<evidence type="ECO:0000313" key="1">
    <source>
        <dbReference type="EMBL" id="KGL67177.1"/>
    </source>
</evidence>